<keyword evidence="6" id="KW-1185">Reference proteome</keyword>
<name>U1HPG3_ENDPU</name>
<keyword evidence="3" id="KW-0732">Signal</keyword>
<feature type="domain" description="FAD-binding PCMH-type" evidence="4">
    <location>
        <begin position="133"/>
        <end position="316"/>
    </location>
</feature>
<feature type="chain" id="PRO_5004613657" description="FAD-binding PCMH-type domain-containing protein" evidence="3">
    <location>
        <begin position="24"/>
        <end position="585"/>
    </location>
</feature>
<evidence type="ECO:0000313" key="5">
    <source>
        <dbReference type="EMBL" id="ERF70949.1"/>
    </source>
</evidence>
<dbReference type="InterPro" id="IPR050432">
    <property type="entry name" value="FAD-linked_Oxidoreductases_BP"/>
</dbReference>
<dbReference type="eggNOG" id="ENOG502R8I5">
    <property type="taxonomic scope" value="Eukaryota"/>
</dbReference>
<dbReference type="OMA" id="WFLPETH"/>
<dbReference type="HOGENOM" id="CLU_018354_4_2_1"/>
<sequence>MDRCLVLLLALLASFIFFGPVRTLTLDYASSPQALPRQAERAKKSSCRCFPGDACWPEPNAWDAFNRTLGGKLIATIPIAAPCHNEAFPPYDAARCDTLRNVYFFPETHLENPSSIMAPFFTNNTCNPFLPASVPCTLGYYVSYAVRASDASDYQKTIAFTNKHNIRLVIRNTGHDYNGKSTGAGAVSIWTHNMKSIELKDYRSLSFTGKAMKMSAGVEVKEAYEFADSKGIMVVGGNGPTVGIVGGYTQGGGHGPLVSKFGLAADQVLEWEVVTAAGRLLTATPDQNQDLYWALCGGGGGTYGAVVSLTAKTYPATTVSSVSISFTNTGNNADEFYDAVGTLVKSLPSMVDAGAVVIWLVTPQAFLVEPATAPGVSKADLDKLFQPLIDNLQGNAVPYTYMSQEYPTYLQSYNATNAPWNVSQNQLGGRLIPRSLIEKDPESFMAALRNIVDSGIIFSGVSFNVAKSVSSPDAIGANPYWRQTLFSAVLGTPYSFTDEPANIRYQKQMTDDLLPQLERLTPNGAAYLNEADFRQPDWKPVFYGSHYDRLNKIKARYDPDDRFYALQAVGSDRWAQQLDGRLCKV</sequence>
<organism evidence="5 6">
    <name type="scientific">Endocarpon pusillum (strain Z07020 / HMAS-L-300199)</name>
    <name type="common">Lichen-forming fungus</name>
    <dbReference type="NCBI Taxonomy" id="1263415"/>
    <lineage>
        <taxon>Eukaryota</taxon>
        <taxon>Fungi</taxon>
        <taxon>Dikarya</taxon>
        <taxon>Ascomycota</taxon>
        <taxon>Pezizomycotina</taxon>
        <taxon>Eurotiomycetes</taxon>
        <taxon>Chaetothyriomycetidae</taxon>
        <taxon>Verrucariales</taxon>
        <taxon>Verrucariaceae</taxon>
        <taxon>Endocarpon</taxon>
    </lineage>
</organism>
<dbReference type="PROSITE" id="PS51387">
    <property type="entry name" value="FAD_PCMH"/>
    <property type="match status" value="1"/>
</dbReference>
<evidence type="ECO:0000256" key="2">
    <source>
        <dbReference type="ARBA" id="ARBA00023002"/>
    </source>
</evidence>
<dbReference type="InterPro" id="IPR036318">
    <property type="entry name" value="FAD-bd_PCMH-like_sf"/>
</dbReference>
<dbReference type="GO" id="GO:0071949">
    <property type="term" value="F:FAD binding"/>
    <property type="evidence" value="ECO:0007669"/>
    <property type="project" value="InterPro"/>
</dbReference>
<keyword evidence="2" id="KW-0560">Oxidoreductase</keyword>
<dbReference type="InterPro" id="IPR006094">
    <property type="entry name" value="Oxid_FAD_bind_N"/>
</dbReference>
<dbReference type="EMBL" id="KE721277">
    <property type="protein sequence ID" value="ERF70949.1"/>
    <property type="molecule type" value="Genomic_DNA"/>
</dbReference>
<comment type="similarity">
    <text evidence="1">Belongs to the oxygen-dependent FAD-linked oxidoreductase family.</text>
</comment>
<dbReference type="Proteomes" id="UP000019373">
    <property type="component" value="Unassembled WGS sequence"/>
</dbReference>
<dbReference type="Pfam" id="PF08031">
    <property type="entry name" value="BBE"/>
    <property type="match status" value="1"/>
</dbReference>
<evidence type="ECO:0000313" key="6">
    <source>
        <dbReference type="Proteomes" id="UP000019373"/>
    </source>
</evidence>
<dbReference type="GO" id="GO:0016491">
    <property type="term" value="F:oxidoreductase activity"/>
    <property type="evidence" value="ECO:0007669"/>
    <property type="project" value="UniProtKB-KW"/>
</dbReference>
<gene>
    <name evidence="5" type="ORF">EPUS_06734</name>
</gene>
<dbReference type="InterPro" id="IPR016169">
    <property type="entry name" value="FAD-bd_PCMH_sub2"/>
</dbReference>
<evidence type="ECO:0000256" key="1">
    <source>
        <dbReference type="ARBA" id="ARBA00005466"/>
    </source>
</evidence>
<dbReference type="PANTHER" id="PTHR13878">
    <property type="entry name" value="GULONOLACTONE OXIDASE"/>
    <property type="match status" value="1"/>
</dbReference>
<protein>
    <recommendedName>
        <fullName evidence="4">FAD-binding PCMH-type domain-containing protein</fullName>
    </recommendedName>
</protein>
<dbReference type="InterPro" id="IPR016166">
    <property type="entry name" value="FAD-bd_PCMH"/>
</dbReference>
<dbReference type="Pfam" id="PF01565">
    <property type="entry name" value="FAD_binding_4"/>
    <property type="match status" value="1"/>
</dbReference>
<dbReference type="InterPro" id="IPR012951">
    <property type="entry name" value="BBE"/>
</dbReference>
<dbReference type="GeneID" id="19241627"/>
<dbReference type="AlphaFoldDB" id="U1HPG3"/>
<dbReference type="SUPFAM" id="SSF56176">
    <property type="entry name" value="FAD-binding/transporter-associated domain-like"/>
    <property type="match status" value="1"/>
</dbReference>
<feature type="signal peptide" evidence="3">
    <location>
        <begin position="1"/>
        <end position="23"/>
    </location>
</feature>
<dbReference type="PANTHER" id="PTHR13878:SF91">
    <property type="entry name" value="FAD BINDING DOMAIN PROTEIN (AFU_ORTHOLOGUE AFUA_6G12070)-RELATED"/>
    <property type="match status" value="1"/>
</dbReference>
<proteinExistence type="inferred from homology"/>
<reference evidence="6" key="1">
    <citation type="journal article" date="2014" name="BMC Genomics">
        <title>Genome characteristics reveal the impact of lichenization on lichen-forming fungus Endocarpon pusillum Hedwig (Verrucariales, Ascomycota).</title>
        <authorList>
            <person name="Wang Y.-Y."/>
            <person name="Liu B."/>
            <person name="Zhang X.-Y."/>
            <person name="Zhou Q.-M."/>
            <person name="Zhang T."/>
            <person name="Li H."/>
            <person name="Yu Y.-F."/>
            <person name="Zhang X.-L."/>
            <person name="Hao X.-Y."/>
            <person name="Wang M."/>
            <person name="Wang L."/>
            <person name="Wei J.-C."/>
        </authorList>
    </citation>
    <scope>NUCLEOTIDE SEQUENCE [LARGE SCALE GENOMIC DNA]</scope>
    <source>
        <strain evidence="6">Z07020 / HMAS-L-300199</strain>
    </source>
</reference>
<dbReference type="RefSeq" id="XP_007803403.1">
    <property type="nucleotide sequence ID" value="XM_007805212.1"/>
</dbReference>
<evidence type="ECO:0000256" key="3">
    <source>
        <dbReference type="SAM" id="SignalP"/>
    </source>
</evidence>
<dbReference type="OrthoDB" id="9983560at2759"/>
<evidence type="ECO:0000259" key="4">
    <source>
        <dbReference type="PROSITE" id="PS51387"/>
    </source>
</evidence>
<dbReference type="Gene3D" id="3.30.465.10">
    <property type="match status" value="2"/>
</dbReference>
<accession>U1HPG3</accession>